<name>A0A3A2ZXA5_9EURO</name>
<protein>
    <submittedName>
        <fullName evidence="1">Uncharacterized protein</fullName>
    </submittedName>
</protein>
<dbReference type="Proteomes" id="UP000266188">
    <property type="component" value="Unassembled WGS sequence"/>
</dbReference>
<dbReference type="AlphaFoldDB" id="A0A3A2ZXA5"/>
<evidence type="ECO:0000313" key="2">
    <source>
        <dbReference type="Proteomes" id="UP000266188"/>
    </source>
</evidence>
<dbReference type="EMBL" id="MVGC01000213">
    <property type="protein sequence ID" value="RJE21671.1"/>
    <property type="molecule type" value="Genomic_DNA"/>
</dbReference>
<evidence type="ECO:0000313" key="1">
    <source>
        <dbReference type="EMBL" id="RJE21671.1"/>
    </source>
</evidence>
<keyword evidence="2" id="KW-1185">Reference proteome</keyword>
<sequence>MRPTPQKKSLSKRERREEYQGFVKLIQYNYIPLLGGPVTEVVLEIVPETVVSIQIKHEGTSEVNRKTAME</sequence>
<proteinExistence type="predicted"/>
<comment type="caution">
    <text evidence="1">The sequence shown here is derived from an EMBL/GenBank/DDBJ whole genome shotgun (WGS) entry which is preliminary data.</text>
</comment>
<dbReference type="OrthoDB" id="4062651at2759"/>
<gene>
    <name evidence="1" type="ORF">PHISCL_06011</name>
</gene>
<organism evidence="1 2">
    <name type="scientific">Aspergillus sclerotialis</name>
    <dbReference type="NCBI Taxonomy" id="2070753"/>
    <lineage>
        <taxon>Eukaryota</taxon>
        <taxon>Fungi</taxon>
        <taxon>Dikarya</taxon>
        <taxon>Ascomycota</taxon>
        <taxon>Pezizomycotina</taxon>
        <taxon>Eurotiomycetes</taxon>
        <taxon>Eurotiomycetidae</taxon>
        <taxon>Eurotiales</taxon>
        <taxon>Aspergillaceae</taxon>
        <taxon>Aspergillus</taxon>
        <taxon>Aspergillus subgen. Polypaecilum</taxon>
    </lineage>
</organism>
<accession>A0A3A2ZXA5</accession>
<reference evidence="2" key="1">
    <citation type="submission" date="2017-02" db="EMBL/GenBank/DDBJ databases">
        <authorList>
            <person name="Tafer H."/>
            <person name="Lopandic K."/>
        </authorList>
    </citation>
    <scope>NUCLEOTIDE SEQUENCE [LARGE SCALE GENOMIC DNA]</scope>
    <source>
        <strain evidence="2">CBS 366.77</strain>
    </source>
</reference>